<reference evidence="3 4" key="1">
    <citation type="submission" date="2021-04" db="EMBL/GenBank/DDBJ databases">
        <title>Determining the burden of carbapenem-resistant Enterobacterales from a tertiary public heath setting in Bangladesh: a clinical, epidemiological, and molecular study.</title>
        <authorList>
            <person name="Farzana R."/>
            <person name="Walsh T.R."/>
        </authorList>
    </citation>
    <scope>NUCLEOTIDE SEQUENCE [LARGE SCALE GENOMIC DNA]</scope>
    <source>
        <strain evidence="3">Dmpro_s316</strain>
        <strain evidence="4">dmpro_s316</strain>
    </source>
</reference>
<dbReference type="PANTHER" id="PTHR34988:SF1">
    <property type="entry name" value="DNA-BINDING PROTEIN"/>
    <property type="match status" value="1"/>
</dbReference>
<reference evidence="2" key="2">
    <citation type="submission" date="2024-02" db="EMBL/GenBank/DDBJ databases">
        <authorList>
            <consortium name="Clinical and Environmental Microbiology Branch: Whole genome sequencing antimicrobial resistance pathogens in the healthcare setting"/>
        </authorList>
    </citation>
    <scope>NUCLEOTIDE SEQUENCE</scope>
    <source>
        <strain evidence="2">2020GO-00142</strain>
    </source>
</reference>
<evidence type="ECO:0000313" key="3">
    <source>
        <dbReference type="EMBL" id="MER5077926.1"/>
    </source>
</evidence>
<dbReference type="RefSeq" id="WP_163861460.1">
    <property type="nucleotide sequence ID" value="NZ_CP095443.1"/>
</dbReference>
<dbReference type="PROSITE" id="PS51742">
    <property type="entry name" value="PPC"/>
    <property type="match status" value="1"/>
</dbReference>
<evidence type="ECO:0000313" key="2">
    <source>
        <dbReference type="EMBL" id="EMP9431029.1"/>
    </source>
</evidence>
<organism evidence="2">
    <name type="scientific">Providencia stuartii</name>
    <dbReference type="NCBI Taxonomy" id="588"/>
    <lineage>
        <taxon>Bacteria</taxon>
        <taxon>Pseudomonadati</taxon>
        <taxon>Pseudomonadota</taxon>
        <taxon>Gammaproteobacteria</taxon>
        <taxon>Enterobacterales</taxon>
        <taxon>Morganellaceae</taxon>
        <taxon>Providencia</taxon>
    </lineage>
</organism>
<keyword evidence="2" id="KW-0238">DNA-binding</keyword>
<gene>
    <name evidence="2" type="ORF">JRA39_000014</name>
    <name evidence="3" type="ORF">KDV35_13795</name>
</gene>
<evidence type="ECO:0000259" key="1">
    <source>
        <dbReference type="PROSITE" id="PS51742"/>
    </source>
</evidence>
<proteinExistence type="predicted"/>
<dbReference type="Proteomes" id="UP001495779">
    <property type="component" value="Unassembled WGS sequence"/>
</dbReference>
<dbReference type="EMBL" id="AAZDVE040000001">
    <property type="protein sequence ID" value="EMP9431029.1"/>
    <property type="molecule type" value="Genomic_DNA"/>
</dbReference>
<accession>A0AAI9HWL4</accession>
<name>A0AAI9HWL4_PROST</name>
<feature type="domain" description="PPC" evidence="1">
    <location>
        <begin position="7"/>
        <end position="139"/>
    </location>
</feature>
<dbReference type="PANTHER" id="PTHR34988">
    <property type="entry name" value="PROTEIN, PUTATIVE-RELATED"/>
    <property type="match status" value="1"/>
</dbReference>
<dbReference type="InterPro" id="IPR005175">
    <property type="entry name" value="PPC_dom"/>
</dbReference>
<dbReference type="EMBL" id="JAGSRH010000020">
    <property type="protein sequence ID" value="MER5077926.1"/>
    <property type="molecule type" value="Genomic_DNA"/>
</dbReference>
<sequence>MNAARLPSSGARYFALRLQPDDDVIPTLRNFIQQNQLKAAFIAGCVGSLTQVNLRFAGREETQQIMGKYEVVSLIGTLDATSEHLHLAISDENGHVQGGHMMNGCTVRTTLELVIGELDNITFTREYCQLSGYDELVVTQRHNHHDK</sequence>
<dbReference type="GO" id="GO:0003677">
    <property type="term" value="F:DNA binding"/>
    <property type="evidence" value="ECO:0007669"/>
    <property type="project" value="UniProtKB-KW"/>
</dbReference>
<evidence type="ECO:0000313" key="4">
    <source>
        <dbReference type="Proteomes" id="UP001495779"/>
    </source>
</evidence>
<dbReference type="Pfam" id="PF03479">
    <property type="entry name" value="PCC"/>
    <property type="match status" value="1"/>
</dbReference>
<dbReference type="Gene3D" id="3.30.1330.80">
    <property type="entry name" value="Hypothetical protein, similar to alpha- acetolactate decarboxylase, domain 2"/>
    <property type="match status" value="1"/>
</dbReference>
<dbReference type="CDD" id="cd11378">
    <property type="entry name" value="DUF296"/>
    <property type="match status" value="1"/>
</dbReference>
<protein>
    <submittedName>
        <fullName evidence="2">DNA-binding protein</fullName>
    </submittedName>
</protein>
<dbReference type="AlphaFoldDB" id="A0AAI9HWL4"/>
<dbReference type="SUPFAM" id="SSF117856">
    <property type="entry name" value="AF0104/ALDC/Ptd012-like"/>
    <property type="match status" value="1"/>
</dbReference>
<comment type="caution">
    <text evidence="2">The sequence shown here is derived from an EMBL/GenBank/DDBJ whole genome shotgun (WGS) entry which is preliminary data.</text>
</comment>